<reference evidence="1 2" key="1">
    <citation type="submission" date="2015-06" db="EMBL/GenBank/DDBJ databases">
        <title>Draft genome of the moderately acidophilic sulfate reducer Candidatus Desulfosporosinus acididurans strain M1.</title>
        <authorList>
            <person name="Poehlein A."/>
            <person name="Petzsch P."/>
            <person name="Johnson B.D."/>
            <person name="Schloemann M."/>
            <person name="Daniel R."/>
            <person name="Muehling M."/>
        </authorList>
    </citation>
    <scope>NUCLEOTIDE SEQUENCE [LARGE SCALE GENOMIC DNA]</scope>
    <source>
        <strain evidence="1 2">M1</strain>
    </source>
</reference>
<organism evidence="1 2">
    <name type="scientific">Desulfosporosinus acididurans</name>
    <dbReference type="NCBI Taxonomy" id="476652"/>
    <lineage>
        <taxon>Bacteria</taxon>
        <taxon>Bacillati</taxon>
        <taxon>Bacillota</taxon>
        <taxon>Clostridia</taxon>
        <taxon>Eubacteriales</taxon>
        <taxon>Desulfitobacteriaceae</taxon>
        <taxon>Desulfosporosinus</taxon>
    </lineage>
</organism>
<keyword evidence="2" id="KW-1185">Reference proteome</keyword>
<protein>
    <submittedName>
        <fullName evidence="1">Uncharacterized protein</fullName>
    </submittedName>
</protein>
<evidence type="ECO:0000313" key="1">
    <source>
        <dbReference type="EMBL" id="KLU65350.1"/>
    </source>
</evidence>
<dbReference type="Proteomes" id="UP000036356">
    <property type="component" value="Unassembled WGS sequence"/>
</dbReference>
<name>A0A0J1FPC5_9FIRM</name>
<gene>
    <name evidence="1" type="ORF">DEAC_c29020</name>
</gene>
<dbReference type="PATRIC" id="fig|476652.3.peg.3054"/>
<dbReference type="RefSeq" id="WP_047810713.1">
    <property type="nucleotide sequence ID" value="NZ_LDZY01000009.1"/>
</dbReference>
<comment type="caution">
    <text evidence="1">The sequence shown here is derived from an EMBL/GenBank/DDBJ whole genome shotgun (WGS) entry which is preliminary data.</text>
</comment>
<accession>A0A0J1FPC5</accession>
<dbReference type="AlphaFoldDB" id="A0A0J1FPC5"/>
<sequence>MKVYVSVKQAGKRKDYITKKELVLAGAPPCLRELLSEIVQFNVTEYNNKADGSWILKYLSAEETENQAKTGKVSFDVLKNPQKVDEVEAIETAIQAFEDGIYRVFIGDNEVSSLEEKLSLKEGDLLTFIRFTMLAGRMG</sequence>
<dbReference type="STRING" id="476652.DEAC_c29020"/>
<proteinExistence type="predicted"/>
<evidence type="ECO:0000313" key="2">
    <source>
        <dbReference type="Proteomes" id="UP000036356"/>
    </source>
</evidence>
<dbReference type="EMBL" id="LDZY01000009">
    <property type="protein sequence ID" value="KLU65350.1"/>
    <property type="molecule type" value="Genomic_DNA"/>
</dbReference>